<evidence type="ECO:0000256" key="1">
    <source>
        <dbReference type="SAM" id="MobiDB-lite"/>
    </source>
</evidence>
<protein>
    <submittedName>
        <fullName evidence="2">Uncharacterized protein</fullName>
    </submittedName>
</protein>
<keyword evidence="3" id="KW-1185">Reference proteome</keyword>
<sequence>MIRELNCFTPKPHDHVDKCRILSESCDLRRYLIDRKRLFNHQNDTSLMEEKDPIIRLHYAFVSLCELMGGTCTENRRRLVTLLMDTTTPILKDLLEVCAKNDTPTNQTFTTLEQHLFNKEQAVEKLFGKGNWKYKKIYPNGKPSSSLDVTDSANLDVSVLCSLLSGLYGGSNLPLSDINQVTAIRNSSFLAHGCSTTIQSDDFETLWDQLKNATVSIAKLRSNNSSTAAVEEKIENILISNMPGMWNSCLKWFTSVVEEQADTIQSMRTFLQTGTEVQTSPLANFKTLLDNTRPVNLDQSSTMTERIRSKLITKIPVVITGVECAQYEEVALSLIRKMTNFKEDFCATINDPHEWKDLEEDFVNVVVVKDPFGLEMLDESKTKEMDKIFHSIASRIQNSFSTVILTKKSVLEKAIKFVPHKENKVYSNGNRFEPAGTECYPIDMEAPIQGTNKRVQPSSQVLKNMLEADPLPLDESSADMEIDENQPTPKKRHGDRKSLKKGATRVNPTFTEINPTSDTDKTQGFIRRMCHIENDLLLIDRDNKNIKSITHLHETAIVKELVEFDDAPMCLATLPLSDKNASYTVADILRTIHDIERPVSTGNDTLVFCQVKVNSKNKVVRINQNGDCRIIIDEQDLKSNIAKGGMSTHGSKLYVTVRYVIRVFDLEN</sequence>
<feature type="compositionally biased region" description="Polar residues" evidence="1">
    <location>
        <begin position="506"/>
        <end position="517"/>
    </location>
</feature>
<evidence type="ECO:0000313" key="2">
    <source>
        <dbReference type="EMBL" id="WAR12754.1"/>
    </source>
</evidence>
<dbReference type="EMBL" id="CP111019">
    <property type="protein sequence ID" value="WAR12754.1"/>
    <property type="molecule type" value="Genomic_DNA"/>
</dbReference>
<name>A0ABY7EWF9_MYAAR</name>
<gene>
    <name evidence="2" type="ORF">MAR_026934</name>
</gene>
<evidence type="ECO:0000313" key="3">
    <source>
        <dbReference type="Proteomes" id="UP001164746"/>
    </source>
</evidence>
<dbReference type="Proteomes" id="UP001164746">
    <property type="component" value="Chromosome 8"/>
</dbReference>
<feature type="region of interest" description="Disordered" evidence="1">
    <location>
        <begin position="472"/>
        <end position="518"/>
    </location>
</feature>
<accession>A0ABY7EWF9</accession>
<proteinExistence type="predicted"/>
<feature type="compositionally biased region" description="Basic residues" evidence="1">
    <location>
        <begin position="489"/>
        <end position="503"/>
    </location>
</feature>
<reference evidence="2" key="1">
    <citation type="submission" date="2022-11" db="EMBL/GenBank/DDBJ databases">
        <title>Centuries of genome instability and evolution in soft-shell clam transmissible cancer (bioRxiv).</title>
        <authorList>
            <person name="Hart S.F.M."/>
            <person name="Yonemitsu M.A."/>
            <person name="Giersch R.M."/>
            <person name="Beal B.F."/>
            <person name="Arriagada G."/>
            <person name="Davis B.W."/>
            <person name="Ostrander E.A."/>
            <person name="Goff S.P."/>
            <person name="Metzger M.J."/>
        </authorList>
    </citation>
    <scope>NUCLEOTIDE SEQUENCE</scope>
    <source>
        <strain evidence="2">MELC-2E11</strain>
        <tissue evidence="2">Siphon/mantle</tissue>
    </source>
</reference>
<organism evidence="2 3">
    <name type="scientific">Mya arenaria</name>
    <name type="common">Soft-shell clam</name>
    <dbReference type="NCBI Taxonomy" id="6604"/>
    <lineage>
        <taxon>Eukaryota</taxon>
        <taxon>Metazoa</taxon>
        <taxon>Spiralia</taxon>
        <taxon>Lophotrochozoa</taxon>
        <taxon>Mollusca</taxon>
        <taxon>Bivalvia</taxon>
        <taxon>Autobranchia</taxon>
        <taxon>Heteroconchia</taxon>
        <taxon>Euheterodonta</taxon>
        <taxon>Imparidentia</taxon>
        <taxon>Neoheterodontei</taxon>
        <taxon>Myida</taxon>
        <taxon>Myoidea</taxon>
        <taxon>Myidae</taxon>
        <taxon>Mya</taxon>
    </lineage>
</organism>